<comment type="caution">
    <text evidence="1">The sequence shown here is derived from an EMBL/GenBank/DDBJ whole genome shotgun (WGS) entry which is preliminary data.</text>
</comment>
<evidence type="ECO:0000313" key="1">
    <source>
        <dbReference type="EMBL" id="KAJ1213064.1"/>
    </source>
</evidence>
<dbReference type="PANTHER" id="PTHR37984">
    <property type="entry name" value="PROTEIN CBG26694"/>
    <property type="match status" value="1"/>
</dbReference>
<evidence type="ECO:0008006" key="3">
    <source>
        <dbReference type="Google" id="ProtNLM"/>
    </source>
</evidence>
<dbReference type="InterPro" id="IPR050951">
    <property type="entry name" value="Retrovirus_Pol_polyprotein"/>
</dbReference>
<name>A0AAV7WG94_PLEWA</name>
<dbReference type="AlphaFoldDB" id="A0AAV7WG94"/>
<reference evidence="1" key="1">
    <citation type="journal article" date="2022" name="bioRxiv">
        <title>Sequencing and chromosome-scale assembly of the giantPleurodeles waltlgenome.</title>
        <authorList>
            <person name="Brown T."/>
            <person name="Elewa A."/>
            <person name="Iarovenko S."/>
            <person name="Subramanian E."/>
            <person name="Araus A.J."/>
            <person name="Petzold A."/>
            <person name="Susuki M."/>
            <person name="Suzuki K.-i.T."/>
            <person name="Hayashi T."/>
            <person name="Toyoda A."/>
            <person name="Oliveira C."/>
            <person name="Osipova E."/>
            <person name="Leigh N.D."/>
            <person name="Simon A."/>
            <person name="Yun M.H."/>
        </authorList>
    </citation>
    <scope>NUCLEOTIDE SEQUENCE</scope>
    <source>
        <strain evidence="1">20211129_DDA</strain>
        <tissue evidence="1">Liver</tissue>
    </source>
</reference>
<dbReference type="EMBL" id="JANPWB010000001">
    <property type="protein sequence ID" value="KAJ1213064.1"/>
    <property type="molecule type" value="Genomic_DNA"/>
</dbReference>
<gene>
    <name evidence="1" type="ORF">NDU88_000703</name>
</gene>
<protein>
    <recommendedName>
        <fullName evidence="3">Reverse transcriptase RNase H-like domain-containing protein</fullName>
    </recommendedName>
</protein>
<accession>A0AAV7WG94</accession>
<organism evidence="1 2">
    <name type="scientific">Pleurodeles waltl</name>
    <name type="common">Iberian ribbed newt</name>
    <dbReference type="NCBI Taxonomy" id="8319"/>
    <lineage>
        <taxon>Eukaryota</taxon>
        <taxon>Metazoa</taxon>
        <taxon>Chordata</taxon>
        <taxon>Craniata</taxon>
        <taxon>Vertebrata</taxon>
        <taxon>Euteleostomi</taxon>
        <taxon>Amphibia</taxon>
        <taxon>Batrachia</taxon>
        <taxon>Caudata</taxon>
        <taxon>Salamandroidea</taxon>
        <taxon>Salamandridae</taxon>
        <taxon>Pleurodelinae</taxon>
        <taxon>Pleurodeles</taxon>
    </lineage>
</organism>
<evidence type="ECO:0000313" key="2">
    <source>
        <dbReference type="Proteomes" id="UP001066276"/>
    </source>
</evidence>
<dbReference type="PANTHER" id="PTHR37984:SF5">
    <property type="entry name" value="PROTEIN NYNRIN-LIKE"/>
    <property type="match status" value="1"/>
</dbReference>
<dbReference type="Proteomes" id="UP001066276">
    <property type="component" value="Chromosome 1_1"/>
</dbReference>
<proteinExistence type="predicted"/>
<sequence>MFVSTHAVDEAIRIHPVSRGSASKGWGSGSCDIRGLFTVTTDHKPLLPLFNGTASKPPPRIEKWMLQLQDYRCQLEYHPGSENPADYLSRHPRPASELEMHDARETEEYVRYVADQSRPLPMSMDEIALATKSDECLQKALTAIQNNQWYVIKKQVPMFRPDAGRTSWNPTTLNQDRIEEKRRIINQPRLASKAI</sequence>
<keyword evidence="2" id="KW-1185">Reference proteome</keyword>